<dbReference type="STRING" id="1280947.HY30_08340"/>
<organism evidence="2 3">
    <name type="scientific">Hyphomonas chukchiensis</name>
    <dbReference type="NCBI Taxonomy" id="1280947"/>
    <lineage>
        <taxon>Bacteria</taxon>
        <taxon>Pseudomonadati</taxon>
        <taxon>Pseudomonadota</taxon>
        <taxon>Alphaproteobacteria</taxon>
        <taxon>Hyphomonadales</taxon>
        <taxon>Hyphomonadaceae</taxon>
        <taxon>Hyphomonas</taxon>
    </lineage>
</organism>
<keyword evidence="3" id="KW-1185">Reference proteome</keyword>
<accession>A0A062UA67</accession>
<name>A0A062UA67_9PROT</name>
<evidence type="ECO:0000313" key="2">
    <source>
        <dbReference type="EMBL" id="KCZ55162.1"/>
    </source>
</evidence>
<keyword evidence="1" id="KW-0732">Signal</keyword>
<comment type="caution">
    <text evidence="2">The sequence shown here is derived from an EMBL/GenBank/DDBJ whole genome shotgun (WGS) entry which is preliminary data.</text>
</comment>
<gene>
    <name evidence="2" type="ORF">HY30_08340</name>
</gene>
<dbReference type="AlphaFoldDB" id="A0A062UA67"/>
<proteinExistence type="predicted"/>
<dbReference type="Proteomes" id="UP000027190">
    <property type="component" value="Unassembled WGS sequence"/>
</dbReference>
<feature type="signal peptide" evidence="1">
    <location>
        <begin position="1"/>
        <end position="24"/>
    </location>
</feature>
<sequence>MGCSLIFIVAACAMTAMGSMPAMHEQVHATAQKQEPCSEDEIAGDVSPVLIQKQEPNGCGEGNDRPPIPAPFGLVLVVTGMVVIVHCTKPSCCVLLAA</sequence>
<dbReference type="EMBL" id="AWFG01000063">
    <property type="protein sequence ID" value="KCZ55162.1"/>
    <property type="molecule type" value="Genomic_DNA"/>
</dbReference>
<evidence type="ECO:0000313" key="3">
    <source>
        <dbReference type="Proteomes" id="UP000027190"/>
    </source>
</evidence>
<protein>
    <submittedName>
        <fullName evidence="2">Uncharacterized protein</fullName>
    </submittedName>
</protein>
<dbReference type="PATRIC" id="fig|1280947.3.peg.3108"/>
<evidence type="ECO:0000256" key="1">
    <source>
        <dbReference type="SAM" id="SignalP"/>
    </source>
</evidence>
<reference evidence="2 3" key="1">
    <citation type="journal article" date="2014" name="Antonie Van Leeuwenhoek">
        <title>Hyphomonas beringensis sp. nov. and Hyphomonas chukchiensis sp. nov., isolated from surface seawater of the Bering Sea and Chukchi Sea.</title>
        <authorList>
            <person name="Li C."/>
            <person name="Lai Q."/>
            <person name="Li G."/>
            <person name="Dong C."/>
            <person name="Wang J."/>
            <person name="Liao Y."/>
            <person name="Shao Z."/>
        </authorList>
    </citation>
    <scope>NUCLEOTIDE SEQUENCE [LARGE SCALE GENOMIC DNA]</scope>
    <source>
        <strain evidence="2 3">BH-BN04-4</strain>
    </source>
</reference>
<feature type="chain" id="PRO_5001618139" evidence="1">
    <location>
        <begin position="25"/>
        <end position="98"/>
    </location>
</feature>